<name>A0A2A5WJ76_9GAMM</name>
<accession>A0A2A5WJ76</accession>
<sequence>MACWCSEFNGILGTQGHAEERSDVSISLPEVTAGLGTPRSTCIPFLVTLFGMAASGYWLPPNGVRDHHCLVGGIGDLELNVPRIQFELSKFVPAIR</sequence>
<reference evidence="1 2" key="1">
    <citation type="submission" date="2017-08" db="EMBL/GenBank/DDBJ databases">
        <title>Fine stratification of microbial communities through a metagenomic profile of the photic zone.</title>
        <authorList>
            <person name="Haro-Moreno J.M."/>
            <person name="Lopez-Perez M."/>
            <person name="De La Torre J."/>
            <person name="Picazo A."/>
            <person name="Camacho A."/>
            <person name="Rodriguez-Valera F."/>
        </authorList>
    </citation>
    <scope>NUCLEOTIDE SEQUENCE [LARGE SCALE GENOMIC DNA]</scope>
    <source>
        <strain evidence="1">MED-G24</strain>
    </source>
</reference>
<organism evidence="1 2">
    <name type="scientific">OM182 bacterium MED-G24</name>
    <dbReference type="NCBI Taxonomy" id="1986255"/>
    <lineage>
        <taxon>Bacteria</taxon>
        <taxon>Pseudomonadati</taxon>
        <taxon>Pseudomonadota</taxon>
        <taxon>Gammaproteobacteria</taxon>
        <taxon>OMG group</taxon>
        <taxon>OM182 clade</taxon>
    </lineage>
</organism>
<gene>
    <name evidence="1" type="ORF">CNE99_10120</name>
</gene>
<dbReference type="EMBL" id="NTKD01000073">
    <property type="protein sequence ID" value="PDH36176.1"/>
    <property type="molecule type" value="Genomic_DNA"/>
</dbReference>
<comment type="caution">
    <text evidence="1">The sequence shown here is derived from an EMBL/GenBank/DDBJ whole genome shotgun (WGS) entry which is preliminary data.</text>
</comment>
<evidence type="ECO:0000313" key="1">
    <source>
        <dbReference type="EMBL" id="PDH36176.1"/>
    </source>
</evidence>
<evidence type="ECO:0000313" key="2">
    <source>
        <dbReference type="Proteomes" id="UP000219327"/>
    </source>
</evidence>
<proteinExistence type="predicted"/>
<protein>
    <submittedName>
        <fullName evidence="1">Uncharacterized protein</fullName>
    </submittedName>
</protein>
<dbReference type="Proteomes" id="UP000219327">
    <property type="component" value="Unassembled WGS sequence"/>
</dbReference>
<dbReference type="AlphaFoldDB" id="A0A2A5WJ76"/>